<organism>
    <name type="scientific">Serpula lacrymans var. lacrymans (strain S7.9)</name>
    <name type="common">Dry rot fungus</name>
    <dbReference type="NCBI Taxonomy" id="578457"/>
    <lineage>
        <taxon>Eukaryota</taxon>
        <taxon>Fungi</taxon>
        <taxon>Dikarya</taxon>
        <taxon>Basidiomycota</taxon>
        <taxon>Agaricomycotina</taxon>
        <taxon>Agaricomycetes</taxon>
        <taxon>Agaricomycetidae</taxon>
        <taxon>Boletales</taxon>
        <taxon>Coniophorineae</taxon>
        <taxon>Serpulaceae</taxon>
        <taxon>Serpula</taxon>
    </lineage>
</organism>
<feature type="domain" description="SMP-LTD" evidence="12">
    <location>
        <begin position="1"/>
        <end position="194"/>
    </location>
</feature>
<keyword evidence="3 10" id="KW-1134">Transmembrane beta strand</keyword>
<dbReference type="PANTHER" id="PTHR28185:SF1">
    <property type="entry name" value="MITOCHONDRIAL DISTRIBUTION AND MORPHOLOGY PROTEIN 34"/>
    <property type="match status" value="1"/>
</dbReference>
<feature type="compositionally biased region" description="Low complexity" evidence="11">
    <location>
        <begin position="442"/>
        <end position="456"/>
    </location>
</feature>
<comment type="function">
    <text evidence="10">Component of the ERMES/MDM complex, which serves as a molecular tether to connect the endoplasmic reticulum (ER) and mitochondria. Components of this complex are involved in the control of mitochondrial shape and protein biogenesis, and function in nonvesicular lipid trafficking between the ER and mitochondria. MDM34 is required for the interaction of the ER-resident membrane protein MMM1 and the outer mitochondrial membrane-resident beta-barrel protein MDM10.</text>
</comment>
<evidence type="ECO:0000256" key="1">
    <source>
        <dbReference type="ARBA" id="ARBA00004370"/>
    </source>
</evidence>
<evidence type="ECO:0000256" key="10">
    <source>
        <dbReference type="HAMAP-Rule" id="MF_03105"/>
    </source>
</evidence>
<dbReference type="AlphaFoldDB" id="F8NPP7"/>
<evidence type="ECO:0000256" key="8">
    <source>
        <dbReference type="ARBA" id="ARBA00023128"/>
    </source>
</evidence>
<comment type="subunit">
    <text evidence="10">Component of the ER-mitochondria encounter structure (ERMES) or MDM complex, composed of MMM1, MDM10, MDM12 and MDM34.</text>
</comment>
<proteinExistence type="inferred from homology"/>
<evidence type="ECO:0000259" key="12">
    <source>
        <dbReference type="PROSITE" id="PS51847"/>
    </source>
</evidence>
<dbReference type="InterPro" id="IPR031468">
    <property type="entry name" value="SMP_LBD"/>
</dbReference>
<keyword evidence="7" id="KW-0446">Lipid-binding</keyword>
<dbReference type="EMBL" id="GL945431">
    <property type="protein sequence ID" value="EGO27738.1"/>
    <property type="molecule type" value="Genomic_DNA"/>
</dbReference>
<evidence type="ECO:0000256" key="7">
    <source>
        <dbReference type="ARBA" id="ARBA00023121"/>
    </source>
</evidence>
<comment type="domain">
    <text evidence="10">Lacks alpha-helical transmembrane segments, suggesting that it resides in the membrane via beta-sheet conformations similar to those predicted for other outer membrane proteins and porin.</text>
</comment>
<evidence type="ECO:0000256" key="9">
    <source>
        <dbReference type="ARBA" id="ARBA00023136"/>
    </source>
</evidence>
<dbReference type="OrthoDB" id="17927at2759"/>
<feature type="compositionally biased region" description="Basic and acidic residues" evidence="11">
    <location>
        <begin position="668"/>
        <end position="685"/>
    </location>
</feature>
<comment type="subcellular location">
    <subcellularLocation>
        <location evidence="1">Membrane</location>
    </subcellularLocation>
    <subcellularLocation>
        <location evidence="10">Mitochondrion outer membrane</location>
        <topology evidence="10">Multi-pass membrane protein</topology>
    </subcellularLocation>
    <text evidence="10">The ERMES/MDM complex localizes to a few discrete foci (around 10 per single cell), that represent mitochondria-endoplasmic reticulum junctions. These foci are often found next to mtDNA nucleoids.</text>
</comment>
<sequence length="693" mass="76985">MSFTFEWPRFSDQFHTDAIQMLNNALNKGNKPPVIADKIEVVELEMGTQPPELEIRDIGDMTMDQFRGIFRLTYSGDAHIVLKTKVQANPLNHKQPDIHIMTGSRGMLAAREPLVVPMLLRLSHFKLSSYVVLVVSKQKGITLVFKTDPLQNVDINSTFDSIAVIQKFIQKEIEGQLRQMFREDLPGIIHRLSQQWVKAKVEAPYLDKQPNIPRRGTFDSVSVPDISRVPPSVSAVGLHPHILRQQSLGTLSYGRARSVSGFSAASSSKKSTPASILSTTAPGNIPAPDPAGSFPELDNFDPTYGLRPEGLPAKSVFTSFGRLFAPNKGLADLAEESSDVEDLEEGTSFDVVDWEDTVPDFSPPPTISEEPESPTEYETIPAVGGGTITRPRVYHSQSMIQPPPGMSRLPSEASSFRSVLSHRTLQSHVHPNDEPHNHDLLSRTPSRPSISGRPSSNYNPYFSDAYLPSNKSQRTRSEPAFDLQQPASIYPRSRRPVTPDSLETQFSRSSSGVTQPLETPPSADQSYDNASEGKRSLTHRRMSVSSSTNLDVFHSGSPPNSHHIPEPDPKIILRPSLNNTIHKLSTLSHSNHTLSPYTRSLEHFTVRSVPPRVQGASGLSVAYERPTIKARRKRTYRIGGRSANKLPDVPPPFIPSSPSPPSEFDQSDVDRYFRSQDDFSAEPHSHVRKRKQY</sequence>
<keyword evidence="8 10" id="KW-0496">Mitochondrion</keyword>
<dbReference type="PROSITE" id="PS51847">
    <property type="entry name" value="SMP"/>
    <property type="match status" value="1"/>
</dbReference>
<evidence type="ECO:0000256" key="2">
    <source>
        <dbReference type="ARBA" id="ARBA00022448"/>
    </source>
</evidence>
<dbReference type="GeneID" id="18814547"/>
<dbReference type="InterPro" id="IPR027536">
    <property type="entry name" value="MDM34"/>
</dbReference>
<keyword evidence="4 10" id="KW-0812">Transmembrane</keyword>
<feature type="compositionally biased region" description="Pro residues" evidence="11">
    <location>
        <begin position="648"/>
        <end position="661"/>
    </location>
</feature>
<dbReference type="InterPro" id="IPR058825">
    <property type="entry name" value="MDM34_N"/>
</dbReference>
<dbReference type="Proteomes" id="UP000008064">
    <property type="component" value="Unassembled WGS sequence"/>
</dbReference>
<dbReference type="GO" id="GO:1990456">
    <property type="term" value="P:mitochondrion-endoplasmic reticulum membrane tethering"/>
    <property type="evidence" value="ECO:0007669"/>
    <property type="project" value="TreeGrafter"/>
</dbReference>
<feature type="compositionally biased region" description="Polar residues" evidence="11">
    <location>
        <begin position="501"/>
        <end position="529"/>
    </location>
</feature>
<keyword evidence="2" id="KW-0813">Transport</keyword>
<evidence type="ECO:0000256" key="4">
    <source>
        <dbReference type="ARBA" id="ARBA00022692"/>
    </source>
</evidence>
<name>F8NPP7_SERL9</name>
<evidence type="ECO:0000313" key="13">
    <source>
        <dbReference type="EMBL" id="EGO27738.1"/>
    </source>
</evidence>
<keyword evidence="6" id="KW-0445">Lipid transport</keyword>
<dbReference type="GO" id="GO:0008289">
    <property type="term" value="F:lipid binding"/>
    <property type="evidence" value="ECO:0007669"/>
    <property type="project" value="UniProtKB-KW"/>
</dbReference>
<evidence type="ECO:0000256" key="3">
    <source>
        <dbReference type="ARBA" id="ARBA00022452"/>
    </source>
</evidence>
<reference evidence="13" key="1">
    <citation type="submission" date="2011-04" db="EMBL/GenBank/DDBJ databases">
        <title>Evolution of plant cell wall degrading machinery underlies the functional diversity of forest fungi.</title>
        <authorList>
            <consortium name="US DOE Joint Genome Institute (JGI-PGF)"/>
            <person name="Eastwood D.C."/>
            <person name="Floudas D."/>
            <person name="Binder M."/>
            <person name="Majcherczyk A."/>
            <person name="Schneider P."/>
            <person name="Aerts A."/>
            <person name="Asiegbu F.O."/>
            <person name="Baker S.E."/>
            <person name="Barry K."/>
            <person name="Bendiksby M."/>
            <person name="Blumentritt M."/>
            <person name="Coutinho P.M."/>
            <person name="Cullen D."/>
            <person name="Cullen D."/>
            <person name="Gathman A."/>
            <person name="Goodell B."/>
            <person name="Henrissat B."/>
            <person name="Ihrmark K."/>
            <person name="Kauserud H."/>
            <person name="Kohler A."/>
            <person name="LaButti K."/>
            <person name="Lapidus A."/>
            <person name="Lavin J.L."/>
            <person name="Lee Y.-H."/>
            <person name="Lindquist E."/>
            <person name="Lilly W."/>
            <person name="Lucas S."/>
            <person name="Morin E."/>
            <person name="Murat C."/>
            <person name="Oguiza J.A."/>
            <person name="Park J."/>
            <person name="Pisabarro A.G."/>
            <person name="Riley R."/>
            <person name="Rosling A."/>
            <person name="Salamov A."/>
            <person name="Schmidt O."/>
            <person name="Schmutz J."/>
            <person name="Skrede I."/>
            <person name="Stenlid J."/>
            <person name="Wiebenga A."/>
            <person name="Xie X."/>
            <person name="Kues U."/>
            <person name="Hibbett D.S."/>
            <person name="Hoffmeister D."/>
            <person name="Hogberg N."/>
            <person name="Martin F."/>
            <person name="Grigoriev I.V."/>
            <person name="Watkinson S.C."/>
        </authorList>
    </citation>
    <scope>NUCLEOTIDE SEQUENCE</scope>
    <source>
        <strain evidence="13">S7.9</strain>
    </source>
</reference>
<feature type="compositionally biased region" description="Polar residues" evidence="11">
    <location>
        <begin position="412"/>
        <end position="429"/>
    </location>
</feature>
<comment type="similarity">
    <text evidence="10">Belongs to the MDM34 family.</text>
</comment>
<evidence type="ECO:0000256" key="6">
    <source>
        <dbReference type="ARBA" id="ARBA00023055"/>
    </source>
</evidence>
<evidence type="ECO:0000256" key="5">
    <source>
        <dbReference type="ARBA" id="ARBA00022787"/>
    </source>
</evidence>
<feature type="compositionally biased region" description="Basic and acidic residues" evidence="11">
    <location>
        <begin position="430"/>
        <end position="441"/>
    </location>
</feature>
<dbReference type="HOGENOM" id="CLU_010017_0_0_1"/>
<dbReference type="KEGG" id="sla:SERLADRAFT_435497"/>
<keyword evidence="9 10" id="KW-0472">Membrane</keyword>
<dbReference type="RefSeq" id="XP_007315829.1">
    <property type="nucleotide sequence ID" value="XM_007315767.1"/>
</dbReference>
<protein>
    <recommendedName>
        <fullName evidence="10">Mitochondrial distribution and morphology protein 34</fullName>
    </recommendedName>
</protein>
<dbReference type="CDD" id="cd21673">
    <property type="entry name" value="SMP_Mdm34"/>
    <property type="match status" value="1"/>
</dbReference>
<feature type="region of interest" description="Disordered" evidence="11">
    <location>
        <begin position="640"/>
        <end position="693"/>
    </location>
</feature>
<dbReference type="GO" id="GO:0015914">
    <property type="term" value="P:phospholipid transport"/>
    <property type="evidence" value="ECO:0007669"/>
    <property type="project" value="TreeGrafter"/>
</dbReference>
<dbReference type="GO" id="GO:0007005">
    <property type="term" value="P:mitochondrion organization"/>
    <property type="evidence" value="ECO:0007669"/>
    <property type="project" value="InterPro"/>
</dbReference>
<evidence type="ECO:0000256" key="11">
    <source>
        <dbReference type="SAM" id="MobiDB-lite"/>
    </source>
</evidence>
<feature type="region of interest" description="Disordered" evidence="11">
    <location>
        <begin position="363"/>
        <end position="549"/>
    </location>
</feature>
<dbReference type="GO" id="GO:0032865">
    <property type="term" value="C:ERMES complex"/>
    <property type="evidence" value="ECO:0007669"/>
    <property type="project" value="UniProtKB-UniRule"/>
</dbReference>
<dbReference type="PANTHER" id="PTHR28185">
    <property type="entry name" value="MITOCHONDRIAL DISTRIBUTION AND MORPHOLOGY PROTEIN 34"/>
    <property type="match status" value="1"/>
</dbReference>
<gene>
    <name evidence="10" type="primary">MDM34</name>
    <name evidence="13" type="ORF">SERLADRAFT_435497</name>
</gene>
<accession>F8NPP7</accession>
<dbReference type="Pfam" id="PF26545">
    <property type="entry name" value="Mdm34_N"/>
    <property type="match status" value="1"/>
</dbReference>
<dbReference type="HAMAP" id="MF_03105">
    <property type="entry name" value="Mdm34"/>
    <property type="match status" value="1"/>
</dbReference>
<keyword evidence="5 10" id="KW-1000">Mitochondrion outer membrane</keyword>